<protein>
    <recommendedName>
        <fullName evidence="1">diguanylate cyclase</fullName>
        <ecNumber evidence="1">2.7.7.65</ecNumber>
    </recommendedName>
</protein>
<organism evidence="5 6">
    <name type="scientific">Methylovirgula ligni</name>
    <dbReference type="NCBI Taxonomy" id="569860"/>
    <lineage>
        <taxon>Bacteria</taxon>
        <taxon>Pseudomonadati</taxon>
        <taxon>Pseudomonadota</taxon>
        <taxon>Alphaproteobacteria</taxon>
        <taxon>Hyphomicrobiales</taxon>
        <taxon>Beijerinckiaceae</taxon>
        <taxon>Methylovirgula</taxon>
    </lineage>
</organism>
<keyword evidence="3" id="KW-0472">Membrane</keyword>
<feature type="transmembrane region" description="Helical" evidence="3">
    <location>
        <begin position="52"/>
        <end position="74"/>
    </location>
</feature>
<dbReference type="GO" id="GO:1902201">
    <property type="term" value="P:negative regulation of bacterial-type flagellum-dependent cell motility"/>
    <property type="evidence" value="ECO:0007669"/>
    <property type="project" value="TreeGrafter"/>
</dbReference>
<dbReference type="Proteomes" id="UP000256900">
    <property type="component" value="Unassembled WGS sequence"/>
</dbReference>
<dbReference type="Pfam" id="PF00990">
    <property type="entry name" value="GGDEF"/>
    <property type="match status" value="1"/>
</dbReference>
<comment type="catalytic activity">
    <reaction evidence="2">
        <text>2 GTP = 3',3'-c-di-GMP + 2 diphosphate</text>
        <dbReference type="Rhea" id="RHEA:24898"/>
        <dbReference type="ChEBI" id="CHEBI:33019"/>
        <dbReference type="ChEBI" id="CHEBI:37565"/>
        <dbReference type="ChEBI" id="CHEBI:58805"/>
        <dbReference type="EC" id="2.7.7.65"/>
    </reaction>
</comment>
<dbReference type="InterPro" id="IPR043128">
    <property type="entry name" value="Rev_trsase/Diguanyl_cyclase"/>
</dbReference>
<dbReference type="PANTHER" id="PTHR45138">
    <property type="entry name" value="REGULATORY COMPONENTS OF SENSORY TRANSDUCTION SYSTEM"/>
    <property type="match status" value="1"/>
</dbReference>
<keyword evidence="3" id="KW-1133">Transmembrane helix</keyword>
<proteinExistence type="predicted"/>
<dbReference type="SUPFAM" id="SSF55073">
    <property type="entry name" value="Nucleotide cyclase"/>
    <property type="match status" value="1"/>
</dbReference>
<dbReference type="AlphaFoldDB" id="A0A3D9Z8C4"/>
<feature type="transmembrane region" description="Helical" evidence="3">
    <location>
        <begin position="114"/>
        <end position="132"/>
    </location>
</feature>
<dbReference type="EMBL" id="QUMO01000002">
    <property type="protein sequence ID" value="REF87536.1"/>
    <property type="molecule type" value="Genomic_DNA"/>
</dbReference>
<dbReference type="PANTHER" id="PTHR45138:SF9">
    <property type="entry name" value="DIGUANYLATE CYCLASE DGCM-RELATED"/>
    <property type="match status" value="1"/>
</dbReference>
<evidence type="ECO:0000256" key="3">
    <source>
        <dbReference type="SAM" id="Phobius"/>
    </source>
</evidence>
<sequence>MAGNTDDISLPESLDPKAIDAAIAERSWLLRFPPQLEAMFERDTGPQRCHELIVRAYIGIIVYNLFAIADLWAAPHLFMTAFWVRVVFFTPVSLALTASLYLSPPAFLRESIMCLGGGALAIGTIIYLMAASGGSPQPSLHESMILVVLFLTVVQRVRFWYLLPVCLACLLAHSLALAEFYAYPVGPQVATNMVFGAGVIFSLVASYTMERDLRLHYLLSLRDRALNSELDRMSRRDMLTGLGNRRALEETLADCEPSIGQPDDFSVVLIDIDHFKMFNDTAGHQAGDLCLKRVAGIVQAELRGQADLVFRFGGEEFIVVLPKTTLSKAIEIAERMRCAIEAAAIPHPAPAAAPVVTASFGIAGTRLGHRLGAVEIIANADSALYAAKRSGRNQVWPRPASLDTIATMDRALRKA</sequence>
<feature type="transmembrane region" description="Helical" evidence="3">
    <location>
        <begin position="80"/>
        <end position="102"/>
    </location>
</feature>
<evidence type="ECO:0000313" key="6">
    <source>
        <dbReference type="Proteomes" id="UP000256900"/>
    </source>
</evidence>
<dbReference type="GO" id="GO:0052621">
    <property type="term" value="F:diguanylate cyclase activity"/>
    <property type="evidence" value="ECO:0007669"/>
    <property type="project" value="UniProtKB-EC"/>
</dbReference>
<dbReference type="GO" id="GO:0005886">
    <property type="term" value="C:plasma membrane"/>
    <property type="evidence" value="ECO:0007669"/>
    <property type="project" value="TreeGrafter"/>
</dbReference>
<dbReference type="FunFam" id="3.30.70.270:FF:000001">
    <property type="entry name" value="Diguanylate cyclase domain protein"/>
    <property type="match status" value="1"/>
</dbReference>
<dbReference type="GO" id="GO:0043709">
    <property type="term" value="P:cell adhesion involved in single-species biofilm formation"/>
    <property type="evidence" value="ECO:0007669"/>
    <property type="project" value="TreeGrafter"/>
</dbReference>
<dbReference type="EC" id="2.7.7.65" evidence="1"/>
<comment type="caution">
    <text evidence="5">The sequence shown here is derived from an EMBL/GenBank/DDBJ whole genome shotgun (WGS) entry which is preliminary data.</text>
</comment>
<feature type="transmembrane region" description="Helical" evidence="3">
    <location>
        <begin position="138"/>
        <end position="154"/>
    </location>
</feature>
<feature type="transmembrane region" description="Helical" evidence="3">
    <location>
        <begin position="161"/>
        <end position="183"/>
    </location>
</feature>
<feature type="transmembrane region" description="Helical" evidence="3">
    <location>
        <begin position="189"/>
        <end position="209"/>
    </location>
</feature>
<dbReference type="InterPro" id="IPR050469">
    <property type="entry name" value="Diguanylate_Cyclase"/>
</dbReference>
<evidence type="ECO:0000256" key="1">
    <source>
        <dbReference type="ARBA" id="ARBA00012528"/>
    </source>
</evidence>
<dbReference type="RefSeq" id="WP_245411189.1">
    <property type="nucleotide sequence ID" value="NZ_CP025086.1"/>
</dbReference>
<reference evidence="5 6" key="1">
    <citation type="submission" date="2018-08" db="EMBL/GenBank/DDBJ databases">
        <title>Genomic Encyclopedia of Type Strains, Phase IV (KMG-IV): sequencing the most valuable type-strain genomes for metagenomic binning, comparative biology and taxonomic classification.</title>
        <authorList>
            <person name="Goeker M."/>
        </authorList>
    </citation>
    <scope>NUCLEOTIDE SEQUENCE [LARGE SCALE GENOMIC DNA]</scope>
    <source>
        <strain evidence="5 6">BW863</strain>
    </source>
</reference>
<keyword evidence="3" id="KW-0812">Transmembrane</keyword>
<feature type="domain" description="GGDEF" evidence="4">
    <location>
        <begin position="263"/>
        <end position="400"/>
    </location>
</feature>
<dbReference type="PROSITE" id="PS50887">
    <property type="entry name" value="GGDEF"/>
    <property type="match status" value="1"/>
</dbReference>
<dbReference type="CDD" id="cd01949">
    <property type="entry name" value="GGDEF"/>
    <property type="match status" value="1"/>
</dbReference>
<name>A0A3D9Z8C4_9HYPH</name>
<dbReference type="NCBIfam" id="TIGR00254">
    <property type="entry name" value="GGDEF"/>
    <property type="match status" value="1"/>
</dbReference>
<evidence type="ECO:0000313" key="5">
    <source>
        <dbReference type="EMBL" id="REF87536.1"/>
    </source>
</evidence>
<evidence type="ECO:0000256" key="2">
    <source>
        <dbReference type="ARBA" id="ARBA00034247"/>
    </source>
</evidence>
<dbReference type="InterPro" id="IPR000160">
    <property type="entry name" value="GGDEF_dom"/>
</dbReference>
<dbReference type="InterPro" id="IPR029787">
    <property type="entry name" value="Nucleotide_cyclase"/>
</dbReference>
<keyword evidence="6" id="KW-1185">Reference proteome</keyword>
<dbReference type="SMART" id="SM00267">
    <property type="entry name" value="GGDEF"/>
    <property type="match status" value="1"/>
</dbReference>
<dbReference type="Gene3D" id="3.30.70.270">
    <property type="match status" value="1"/>
</dbReference>
<evidence type="ECO:0000259" key="4">
    <source>
        <dbReference type="PROSITE" id="PS50887"/>
    </source>
</evidence>
<gene>
    <name evidence="5" type="ORF">DES32_1159</name>
</gene>
<accession>A0A3D9Z8C4</accession>